<dbReference type="Proteomes" id="UP000293912">
    <property type="component" value="Chromosome"/>
</dbReference>
<organism evidence="2 3">
    <name type="scientific">Hydrogenophaga pseudoflava</name>
    <name type="common">Pseudomonas carboxydoflava</name>
    <dbReference type="NCBI Taxonomy" id="47421"/>
    <lineage>
        <taxon>Bacteria</taxon>
        <taxon>Pseudomonadati</taxon>
        <taxon>Pseudomonadota</taxon>
        <taxon>Betaproteobacteria</taxon>
        <taxon>Burkholderiales</taxon>
        <taxon>Comamonadaceae</taxon>
        <taxon>Hydrogenophaga</taxon>
    </lineage>
</organism>
<dbReference type="AlphaFoldDB" id="A0A4V1ABM8"/>
<evidence type="ECO:0000313" key="2">
    <source>
        <dbReference type="EMBL" id="QBM28513.1"/>
    </source>
</evidence>
<accession>A0A4V1ABM8</accession>
<gene>
    <name evidence="2" type="ORF">HPF_12505</name>
</gene>
<dbReference type="RefSeq" id="WP_060983799.1">
    <property type="nucleotide sequence ID" value="NZ_CP037867.1"/>
</dbReference>
<dbReference type="InterPro" id="IPR046025">
    <property type="entry name" value="DUF5983"/>
</dbReference>
<feature type="domain" description="DUF5983" evidence="1">
    <location>
        <begin position="18"/>
        <end position="96"/>
    </location>
</feature>
<protein>
    <recommendedName>
        <fullName evidence="1">DUF5983 domain-containing protein</fullName>
    </recommendedName>
</protein>
<dbReference type="KEGG" id="hpse:HPF_12505"/>
<proteinExistence type="predicted"/>
<dbReference type="Pfam" id="PF19419">
    <property type="entry name" value="DUF5983"/>
    <property type="match status" value="1"/>
</dbReference>
<sequence>MNTACIDRLRELAESITALSLSHLQPATRAKLYRNDLSVNAYPTEFGGLVYVGSPPHRIPVETDLALIAGLSAHAGIEWLFFDAEGPVVNGLPVFDTHQSTP</sequence>
<keyword evidence="3" id="KW-1185">Reference proteome</keyword>
<evidence type="ECO:0000313" key="3">
    <source>
        <dbReference type="Proteomes" id="UP000293912"/>
    </source>
</evidence>
<reference evidence="2 3" key="1">
    <citation type="submission" date="2019-03" db="EMBL/GenBank/DDBJ databases">
        <authorList>
            <person name="Sebastian G."/>
            <person name="Baumann P."/>
            <person name="Ruckert C."/>
            <person name="Kalinowski J."/>
            <person name="Nebel B."/>
            <person name="Takors R."/>
            <person name="Blombach B."/>
        </authorList>
    </citation>
    <scope>NUCLEOTIDE SEQUENCE [LARGE SCALE GENOMIC DNA]</scope>
    <source>
        <strain evidence="2 3">DSM 1084</strain>
    </source>
</reference>
<dbReference type="EMBL" id="CP037867">
    <property type="protein sequence ID" value="QBM28513.1"/>
    <property type="molecule type" value="Genomic_DNA"/>
</dbReference>
<name>A0A4V1ABM8_HYDPS</name>
<evidence type="ECO:0000259" key="1">
    <source>
        <dbReference type="Pfam" id="PF19419"/>
    </source>
</evidence>